<name>A0ABZ2C3H5_9RHOB</name>
<evidence type="ECO:0000259" key="2">
    <source>
        <dbReference type="Pfam" id="PF13471"/>
    </source>
</evidence>
<proteinExistence type="predicted"/>
<dbReference type="InterPro" id="IPR032708">
    <property type="entry name" value="McjB_C"/>
</dbReference>
<feature type="transmembrane region" description="Helical" evidence="1">
    <location>
        <begin position="6"/>
        <end position="26"/>
    </location>
</feature>
<organism evidence="3 4">
    <name type="scientific">Roseobacter fucihabitans</name>
    <dbReference type="NCBI Taxonomy" id="1537242"/>
    <lineage>
        <taxon>Bacteria</taxon>
        <taxon>Pseudomonadati</taxon>
        <taxon>Pseudomonadota</taxon>
        <taxon>Alphaproteobacteria</taxon>
        <taxon>Rhodobacterales</taxon>
        <taxon>Roseobacteraceae</taxon>
        <taxon>Roseobacter</taxon>
    </lineage>
</organism>
<protein>
    <recommendedName>
        <fullName evidence="2">Microcin J25-processing protein McjB C-terminal domain-containing protein</fullName>
    </recommendedName>
</protein>
<accession>A0ABZ2C3H5</accession>
<dbReference type="EMBL" id="CP143423">
    <property type="protein sequence ID" value="WVX51354.1"/>
    <property type="molecule type" value="Genomic_DNA"/>
</dbReference>
<sequence>MRAIRWAGIYGISFLVILVVRIGLWITKYQRIRAALVQACPADPQYERRATVARITHAVAHIARLIPDASCLTQTISCQAILSWKGIPSTITMGLKKDQHGALKAHAWLSWNDHVVLEGDEGTVTDFNKILDLPTPLKTETPS</sequence>
<reference evidence="4" key="2">
    <citation type="submission" date="2024-01" db="EMBL/GenBank/DDBJ databases">
        <title>Roseobacter fucihabitans sp. nov., isolated from the brown alga Fucus spiralis.</title>
        <authorList>
            <person name="Hahnke S."/>
            <person name="Berger M."/>
            <person name="Schlingloff A."/>
            <person name="Athale I."/>
            <person name="Neumann-Schaal M."/>
            <person name="Adenaya A."/>
            <person name="Poehlein A."/>
            <person name="Daniel R."/>
            <person name="Pertersen J."/>
            <person name="Brinkhoff T."/>
        </authorList>
    </citation>
    <scope>NUCLEOTIDE SEQUENCE [LARGE SCALE GENOMIC DNA]</scope>
    <source>
        <strain evidence="4">B14</strain>
    </source>
</reference>
<dbReference type="InterPro" id="IPR053521">
    <property type="entry name" value="McjB-like"/>
</dbReference>
<evidence type="ECO:0000313" key="4">
    <source>
        <dbReference type="Proteomes" id="UP001318682"/>
    </source>
</evidence>
<keyword evidence="1" id="KW-1133">Transmembrane helix</keyword>
<dbReference type="Proteomes" id="UP001318682">
    <property type="component" value="Chromosome"/>
</dbReference>
<reference evidence="3 4" key="1">
    <citation type="submission" date="2015-07" db="EMBL/GenBank/DDBJ databases">
        <authorList>
            <person name="Voget S."/>
            <person name="Dogs M."/>
            <person name="Brinkhoff T.H."/>
            <person name="Daniel R."/>
        </authorList>
    </citation>
    <scope>NUCLEOTIDE SEQUENCE [LARGE SCALE GENOMIC DNA]</scope>
    <source>
        <strain evidence="3 4">B14</strain>
    </source>
</reference>
<keyword evidence="1" id="KW-0812">Transmembrane</keyword>
<keyword evidence="4" id="KW-1185">Reference proteome</keyword>
<feature type="domain" description="Microcin J25-processing protein McjB C-terminal" evidence="2">
    <location>
        <begin position="15"/>
        <end position="131"/>
    </location>
</feature>
<evidence type="ECO:0000256" key="1">
    <source>
        <dbReference type="SAM" id="Phobius"/>
    </source>
</evidence>
<keyword evidence="1" id="KW-0472">Membrane</keyword>
<dbReference type="RefSeq" id="WP_187428527.1">
    <property type="nucleotide sequence ID" value="NZ_CP143423.1"/>
</dbReference>
<dbReference type="NCBIfam" id="NF033537">
    <property type="entry name" value="lasso_biosyn_B2"/>
    <property type="match status" value="1"/>
</dbReference>
<gene>
    <name evidence="3" type="ORF">ROLI_044550</name>
</gene>
<dbReference type="Pfam" id="PF13471">
    <property type="entry name" value="Transglut_core3"/>
    <property type="match status" value="1"/>
</dbReference>
<evidence type="ECO:0000313" key="3">
    <source>
        <dbReference type="EMBL" id="WVX51354.1"/>
    </source>
</evidence>